<proteinExistence type="predicted"/>
<sequence length="261" mass="29508">MFASSFSETVPDPDDGKYHITAENFDAKAMEHVMNIVHVKTKRLPQKLDLELLAHIAVLVNYYDMKDAISFHAEIWAKAAARNKFSVKYGRDVVLRTFVARAFSDATDENFKRGADFILQHSTGPVPDIGLPTLGLADMLDERRCKAIQVMLNRINHLGRDIESHKWGCSDACRAMLLGSFLMKCRALRSSGVRLNQLQQPFVGFSFHDLTQKLSDCASSFTWYSRRDGNELNHQCDLVEFVETAVKAGKVTLEKKFDDMA</sequence>
<protein>
    <recommendedName>
        <fullName evidence="3">BTB domain-containing protein</fullName>
    </recommendedName>
</protein>
<organism evidence="1 2">
    <name type="scientific">Ophiobolus disseminans</name>
    <dbReference type="NCBI Taxonomy" id="1469910"/>
    <lineage>
        <taxon>Eukaryota</taxon>
        <taxon>Fungi</taxon>
        <taxon>Dikarya</taxon>
        <taxon>Ascomycota</taxon>
        <taxon>Pezizomycotina</taxon>
        <taxon>Dothideomycetes</taxon>
        <taxon>Pleosporomycetidae</taxon>
        <taxon>Pleosporales</taxon>
        <taxon>Pleosporineae</taxon>
        <taxon>Phaeosphaeriaceae</taxon>
        <taxon>Ophiobolus</taxon>
    </lineage>
</organism>
<accession>A0A6A7AK25</accession>
<name>A0A6A7AK25_9PLEO</name>
<dbReference type="EMBL" id="MU006216">
    <property type="protein sequence ID" value="KAF2833652.1"/>
    <property type="molecule type" value="Genomic_DNA"/>
</dbReference>
<gene>
    <name evidence="1" type="ORF">CC86DRAFT_12735</name>
</gene>
<evidence type="ECO:0008006" key="3">
    <source>
        <dbReference type="Google" id="ProtNLM"/>
    </source>
</evidence>
<dbReference type="OrthoDB" id="3787000at2759"/>
<keyword evidence="2" id="KW-1185">Reference proteome</keyword>
<evidence type="ECO:0000313" key="1">
    <source>
        <dbReference type="EMBL" id="KAF2833652.1"/>
    </source>
</evidence>
<evidence type="ECO:0000313" key="2">
    <source>
        <dbReference type="Proteomes" id="UP000799424"/>
    </source>
</evidence>
<dbReference type="Proteomes" id="UP000799424">
    <property type="component" value="Unassembled WGS sequence"/>
</dbReference>
<reference evidence="1" key="1">
    <citation type="journal article" date="2020" name="Stud. Mycol.">
        <title>101 Dothideomycetes genomes: a test case for predicting lifestyles and emergence of pathogens.</title>
        <authorList>
            <person name="Haridas S."/>
            <person name="Albert R."/>
            <person name="Binder M."/>
            <person name="Bloem J."/>
            <person name="Labutti K."/>
            <person name="Salamov A."/>
            <person name="Andreopoulos B."/>
            <person name="Baker S."/>
            <person name="Barry K."/>
            <person name="Bills G."/>
            <person name="Bluhm B."/>
            <person name="Cannon C."/>
            <person name="Castanera R."/>
            <person name="Culley D."/>
            <person name="Daum C."/>
            <person name="Ezra D."/>
            <person name="Gonzalez J."/>
            <person name="Henrissat B."/>
            <person name="Kuo A."/>
            <person name="Liang C."/>
            <person name="Lipzen A."/>
            <person name="Lutzoni F."/>
            <person name="Magnuson J."/>
            <person name="Mondo S."/>
            <person name="Nolan M."/>
            <person name="Ohm R."/>
            <person name="Pangilinan J."/>
            <person name="Park H.-J."/>
            <person name="Ramirez L."/>
            <person name="Alfaro M."/>
            <person name="Sun H."/>
            <person name="Tritt A."/>
            <person name="Yoshinaga Y."/>
            <person name="Zwiers L.-H."/>
            <person name="Turgeon B."/>
            <person name="Goodwin S."/>
            <person name="Spatafora J."/>
            <person name="Crous P."/>
            <person name="Grigoriev I."/>
        </authorList>
    </citation>
    <scope>NUCLEOTIDE SEQUENCE</scope>
    <source>
        <strain evidence="1">CBS 113818</strain>
    </source>
</reference>
<dbReference type="AlphaFoldDB" id="A0A6A7AK25"/>